<evidence type="ECO:0000256" key="1">
    <source>
        <dbReference type="SAM" id="MobiDB-lite"/>
    </source>
</evidence>
<sequence length="118" mass="14306">MNHRHKKKHLHLDNYSHQNSHEHKYTLKKNHSHQNNSHEHNHTHQKKPSHLVNAHNQEKKKGSNFDSTRECYRMLRQLIYKKKLTIKDLPKSLPFKNTQDLLDFNNVSEDEYQEVVRP</sequence>
<dbReference type="RefSeq" id="XP_016845057.1">
    <property type="nucleotide sequence ID" value="XM_016989568.3"/>
</dbReference>
<dbReference type="AlphaFoldDB" id="A0A7M7IV88"/>
<proteinExistence type="predicted"/>
<protein>
    <submittedName>
        <fullName evidence="2">Uncharacterized protein</fullName>
    </submittedName>
</protein>
<organism evidence="2 3">
    <name type="scientific">Nasonia vitripennis</name>
    <name type="common">Parasitic wasp</name>
    <dbReference type="NCBI Taxonomy" id="7425"/>
    <lineage>
        <taxon>Eukaryota</taxon>
        <taxon>Metazoa</taxon>
        <taxon>Ecdysozoa</taxon>
        <taxon>Arthropoda</taxon>
        <taxon>Hexapoda</taxon>
        <taxon>Insecta</taxon>
        <taxon>Pterygota</taxon>
        <taxon>Neoptera</taxon>
        <taxon>Endopterygota</taxon>
        <taxon>Hymenoptera</taxon>
        <taxon>Apocrita</taxon>
        <taxon>Proctotrupomorpha</taxon>
        <taxon>Chalcidoidea</taxon>
        <taxon>Pteromalidae</taxon>
        <taxon>Pteromalinae</taxon>
        <taxon>Nasonia</taxon>
    </lineage>
</organism>
<evidence type="ECO:0000313" key="3">
    <source>
        <dbReference type="Proteomes" id="UP000002358"/>
    </source>
</evidence>
<feature type="compositionally biased region" description="Basic and acidic residues" evidence="1">
    <location>
        <begin position="11"/>
        <end position="25"/>
    </location>
</feature>
<keyword evidence="3" id="KW-1185">Reference proteome</keyword>
<dbReference type="EnsemblMetazoa" id="XM_016989568">
    <property type="protein sequence ID" value="XP_016845057"/>
    <property type="gene ID" value="LOC107982103"/>
</dbReference>
<feature type="region of interest" description="Disordered" evidence="1">
    <location>
        <begin position="1"/>
        <end position="67"/>
    </location>
</feature>
<dbReference type="GeneID" id="107982103"/>
<name>A0A7M7IV88_NASVI</name>
<accession>A0A7M7IV88</accession>
<dbReference type="Proteomes" id="UP000002358">
    <property type="component" value="Unassembled WGS sequence"/>
</dbReference>
<dbReference type="KEGG" id="nvi:107982103"/>
<evidence type="ECO:0000313" key="2">
    <source>
        <dbReference type="EnsemblMetazoa" id="XP_016845057"/>
    </source>
</evidence>
<reference evidence="2" key="1">
    <citation type="submission" date="2021-01" db="UniProtKB">
        <authorList>
            <consortium name="EnsemblMetazoa"/>
        </authorList>
    </citation>
    <scope>IDENTIFICATION</scope>
</reference>
<feature type="compositionally biased region" description="Basic residues" evidence="1">
    <location>
        <begin position="1"/>
        <end position="10"/>
    </location>
</feature>
<feature type="compositionally biased region" description="Basic and acidic residues" evidence="1">
    <location>
        <begin position="56"/>
        <end position="67"/>
    </location>
</feature>